<keyword evidence="4" id="KW-1185">Reference proteome</keyword>
<feature type="region of interest" description="Disordered" evidence="1">
    <location>
        <begin position="1"/>
        <end position="24"/>
    </location>
</feature>
<organism evidence="3 4">
    <name type="scientific">Marasmius tenuissimus</name>
    <dbReference type="NCBI Taxonomy" id="585030"/>
    <lineage>
        <taxon>Eukaryota</taxon>
        <taxon>Fungi</taxon>
        <taxon>Dikarya</taxon>
        <taxon>Basidiomycota</taxon>
        <taxon>Agaricomycotina</taxon>
        <taxon>Agaricomycetes</taxon>
        <taxon>Agaricomycetidae</taxon>
        <taxon>Agaricales</taxon>
        <taxon>Marasmiineae</taxon>
        <taxon>Marasmiaceae</taxon>
        <taxon>Marasmius</taxon>
    </lineage>
</organism>
<dbReference type="Pfam" id="PF00596">
    <property type="entry name" value="Aldolase_II"/>
    <property type="match status" value="1"/>
</dbReference>
<evidence type="ECO:0000256" key="1">
    <source>
        <dbReference type="SAM" id="MobiDB-lite"/>
    </source>
</evidence>
<dbReference type="SUPFAM" id="SSF53639">
    <property type="entry name" value="AraD/HMP-PK domain-like"/>
    <property type="match status" value="1"/>
</dbReference>
<dbReference type="InterPro" id="IPR051017">
    <property type="entry name" value="Aldolase-II_Adducin_sf"/>
</dbReference>
<dbReference type="EMBL" id="JBBXMP010000030">
    <property type="protein sequence ID" value="KAL0067002.1"/>
    <property type="molecule type" value="Genomic_DNA"/>
</dbReference>
<dbReference type="Proteomes" id="UP001437256">
    <property type="component" value="Unassembled WGS sequence"/>
</dbReference>
<dbReference type="NCBIfam" id="NF004855">
    <property type="entry name" value="PRK06208.1"/>
    <property type="match status" value="1"/>
</dbReference>
<evidence type="ECO:0000313" key="4">
    <source>
        <dbReference type="Proteomes" id="UP001437256"/>
    </source>
</evidence>
<dbReference type="PANTHER" id="PTHR10672">
    <property type="entry name" value="ADDUCIN"/>
    <property type="match status" value="1"/>
</dbReference>
<dbReference type="InterPro" id="IPR001303">
    <property type="entry name" value="Aldolase_II/adducin_N"/>
</dbReference>
<feature type="domain" description="Class II aldolase/adducin N-terminal" evidence="2">
    <location>
        <begin position="69"/>
        <end position="253"/>
    </location>
</feature>
<feature type="compositionally biased region" description="Polar residues" evidence="1">
    <location>
        <begin position="1"/>
        <end position="12"/>
    </location>
</feature>
<protein>
    <recommendedName>
        <fullName evidence="2">Class II aldolase/adducin N-terminal domain-containing protein</fullName>
    </recommendedName>
</protein>
<evidence type="ECO:0000313" key="3">
    <source>
        <dbReference type="EMBL" id="KAL0067002.1"/>
    </source>
</evidence>
<dbReference type="InterPro" id="IPR036409">
    <property type="entry name" value="Aldolase_II/adducin_N_sf"/>
</dbReference>
<gene>
    <name evidence="3" type="ORF">AAF712_005991</name>
</gene>
<accession>A0ABR3A347</accession>
<sequence>MAPEATLNQNDAVINGGGHGTKTSAHAELDNLQQTPFDRLWRGDKEGKVSLTGIPKFEDKYEEREWIKGHLAAAFRFWGKQGYGIEGTAGHITVRDPVLTDHYWMNPIGVHYSCIFKSNLVLVGPDGHVSPHGAQLPINTAGYWIHSAIHKARPDVVAAAHCHSFYGKTWSVFGKPIDILQQDACVFHDNLSVYDSYGGIVLASEEGDNIAAALGPTNKTCILRNHGLLTLGNTIDECVYLFALLDRHCKLQLMAEATSAARNIPIVPIDEEDAKYNAQTVKDPDVLYFSASLPASRTYFHAETTLNRSSNPNITYWFRRPTALS</sequence>
<reference evidence="3 4" key="1">
    <citation type="submission" date="2024-05" db="EMBL/GenBank/DDBJ databases">
        <title>A draft genome resource for the thread blight pathogen Marasmius tenuissimus strain MS-2.</title>
        <authorList>
            <person name="Yulfo-Soto G.E."/>
            <person name="Baruah I.K."/>
            <person name="Amoako-Attah I."/>
            <person name="Bukari Y."/>
            <person name="Meinhardt L.W."/>
            <person name="Bailey B.A."/>
            <person name="Cohen S.P."/>
        </authorList>
    </citation>
    <scope>NUCLEOTIDE SEQUENCE [LARGE SCALE GENOMIC DNA]</scope>
    <source>
        <strain evidence="3 4">MS-2</strain>
    </source>
</reference>
<proteinExistence type="predicted"/>
<dbReference type="Gene3D" id="3.40.225.10">
    <property type="entry name" value="Class II aldolase/adducin N-terminal domain"/>
    <property type="match status" value="1"/>
</dbReference>
<dbReference type="PANTHER" id="PTHR10672:SF40">
    <property type="entry name" value="CLASS II ALDOLASE_ADDUCIN DOMAIN PROTEIN (AFU_ORTHOLOGUE AFUA_3G09800)"/>
    <property type="match status" value="1"/>
</dbReference>
<evidence type="ECO:0000259" key="2">
    <source>
        <dbReference type="SMART" id="SM01007"/>
    </source>
</evidence>
<dbReference type="SMART" id="SM01007">
    <property type="entry name" value="Aldolase_II"/>
    <property type="match status" value="1"/>
</dbReference>
<comment type="caution">
    <text evidence="3">The sequence shown here is derived from an EMBL/GenBank/DDBJ whole genome shotgun (WGS) entry which is preliminary data.</text>
</comment>
<name>A0ABR3A347_9AGAR</name>